<dbReference type="Pfam" id="PF18593">
    <property type="entry name" value="CdiI_2"/>
    <property type="match status" value="1"/>
</dbReference>
<reference evidence="2" key="1">
    <citation type="submission" date="2020-02" db="EMBL/GenBank/DDBJ databases">
        <authorList>
            <person name="Shen X.-R."/>
            <person name="Zhang Y.-X."/>
        </authorList>
    </citation>
    <scope>NUCLEOTIDE SEQUENCE</scope>
    <source>
        <strain evidence="2">SYP-B3998</strain>
    </source>
</reference>
<accession>A0A6G4A7F0</accession>
<proteinExistence type="predicted"/>
<gene>
    <name evidence="2" type="ORF">GK047_27790</name>
</gene>
<dbReference type="EMBL" id="JAAIKC010000022">
    <property type="protein sequence ID" value="NEW09729.1"/>
    <property type="molecule type" value="Genomic_DNA"/>
</dbReference>
<dbReference type="AlphaFoldDB" id="A0A6G4A7F0"/>
<organism evidence="2">
    <name type="scientific">Paenibacillus sp. SYP-B3998</name>
    <dbReference type="NCBI Taxonomy" id="2678564"/>
    <lineage>
        <taxon>Bacteria</taxon>
        <taxon>Bacillati</taxon>
        <taxon>Bacillota</taxon>
        <taxon>Bacilli</taxon>
        <taxon>Bacillales</taxon>
        <taxon>Paenibacillaceae</taxon>
        <taxon>Paenibacillus</taxon>
    </lineage>
</organism>
<protein>
    <recommendedName>
        <fullName evidence="1">CdiI immunity protein domain-containing protein</fullName>
    </recommendedName>
</protein>
<evidence type="ECO:0000259" key="1">
    <source>
        <dbReference type="Pfam" id="PF18593"/>
    </source>
</evidence>
<feature type="domain" description="CdiI immunity protein" evidence="1">
    <location>
        <begin position="24"/>
        <end position="102"/>
    </location>
</feature>
<dbReference type="RefSeq" id="WP_163953840.1">
    <property type="nucleotide sequence ID" value="NZ_JAAIKC010000022.1"/>
</dbReference>
<name>A0A6G4A7F0_9BACL</name>
<comment type="caution">
    <text evidence="2">The sequence shown here is derived from an EMBL/GenBank/DDBJ whole genome shotgun (WGS) entry which is preliminary data.</text>
</comment>
<dbReference type="InterPro" id="IPR041129">
    <property type="entry name" value="CdiI_2"/>
</dbReference>
<evidence type="ECO:0000313" key="2">
    <source>
        <dbReference type="EMBL" id="NEW09729.1"/>
    </source>
</evidence>
<sequence length="108" mass="13066">MVNFDNFQDHNVLEDLDSECKLILFFGNFHQDMGSVEEALGSYLNKQSEKWIKITYDCCIEFLNDHTKTQTDKELFVMDNTQIYFHYIEMTPLEWIEYVTHRIEERLK</sequence>